<protein>
    <recommendedName>
        <fullName evidence="2">DUF4440 domain-containing protein</fullName>
    </recommendedName>
</protein>
<feature type="domain" description="DUF4440" evidence="2">
    <location>
        <begin position="35"/>
        <end position="138"/>
    </location>
</feature>
<proteinExistence type="predicted"/>
<evidence type="ECO:0000259" key="2">
    <source>
        <dbReference type="Pfam" id="PF14534"/>
    </source>
</evidence>
<dbReference type="AlphaFoldDB" id="A0A7Y8Y3L1"/>
<dbReference type="InterPro" id="IPR032710">
    <property type="entry name" value="NTF2-like_dom_sf"/>
</dbReference>
<feature type="chain" id="PRO_5030783418" description="DUF4440 domain-containing protein" evidence="1">
    <location>
        <begin position="19"/>
        <end position="170"/>
    </location>
</feature>
<evidence type="ECO:0000313" key="3">
    <source>
        <dbReference type="EMBL" id="NYA71969.1"/>
    </source>
</evidence>
<name>A0A7Y8Y3L1_9FLAO</name>
<evidence type="ECO:0000313" key="4">
    <source>
        <dbReference type="Proteomes" id="UP000535020"/>
    </source>
</evidence>
<comment type="caution">
    <text evidence="3">The sequence shown here is derived from an EMBL/GenBank/DDBJ whole genome shotgun (WGS) entry which is preliminary data.</text>
</comment>
<dbReference type="Pfam" id="PF14534">
    <property type="entry name" value="DUF4440"/>
    <property type="match status" value="1"/>
</dbReference>
<keyword evidence="4" id="KW-1185">Reference proteome</keyword>
<accession>A0A7Y8Y3L1</accession>
<dbReference type="InterPro" id="IPR027843">
    <property type="entry name" value="DUF4440"/>
</dbReference>
<dbReference type="EMBL" id="JACBJI010000006">
    <property type="protein sequence ID" value="NYA71969.1"/>
    <property type="molecule type" value="Genomic_DNA"/>
</dbReference>
<dbReference type="RefSeq" id="WP_176006779.1">
    <property type="nucleotide sequence ID" value="NZ_JABWMI010000015.1"/>
</dbReference>
<sequence>MRSKLLFIVFFYSLSGFAQQPAGRTATDFLKKFGSDFIEQIQKGKPESLQPYFADSLRLMPEFQKTVIGKNHALSYYKAFLERFRISDYRRETVEVLDLGERVVELGTFDLVLTFKSSGKTYPVKGKYQEFWEKSQNGKLAMVTAAWTTAIKLRSPTSCVSAPCLLRTWR</sequence>
<dbReference type="SUPFAM" id="SSF54427">
    <property type="entry name" value="NTF2-like"/>
    <property type="match status" value="1"/>
</dbReference>
<evidence type="ECO:0000256" key="1">
    <source>
        <dbReference type="SAM" id="SignalP"/>
    </source>
</evidence>
<dbReference type="Gene3D" id="3.10.450.50">
    <property type="match status" value="1"/>
</dbReference>
<gene>
    <name evidence="3" type="ORF">HZF10_13655</name>
</gene>
<organism evidence="3 4">
    <name type="scientific">Flavobacterium agri</name>
    <dbReference type="NCBI Taxonomy" id="2743471"/>
    <lineage>
        <taxon>Bacteria</taxon>
        <taxon>Pseudomonadati</taxon>
        <taxon>Bacteroidota</taxon>
        <taxon>Flavobacteriia</taxon>
        <taxon>Flavobacteriales</taxon>
        <taxon>Flavobacteriaceae</taxon>
        <taxon>Flavobacterium</taxon>
    </lineage>
</organism>
<dbReference type="Proteomes" id="UP000535020">
    <property type="component" value="Unassembled WGS sequence"/>
</dbReference>
<feature type="signal peptide" evidence="1">
    <location>
        <begin position="1"/>
        <end position="18"/>
    </location>
</feature>
<reference evidence="3 4" key="1">
    <citation type="submission" date="2020-07" db="EMBL/GenBank/DDBJ databases">
        <authorList>
            <person name="Sun Q."/>
        </authorList>
    </citation>
    <scope>NUCLEOTIDE SEQUENCE [LARGE SCALE GENOMIC DNA]</scope>
    <source>
        <strain evidence="3 4">MAH-1</strain>
    </source>
</reference>
<keyword evidence="1" id="KW-0732">Signal</keyword>